<protein>
    <submittedName>
        <fullName evidence="1">Uncharacterized protein</fullName>
    </submittedName>
</protein>
<dbReference type="Gene3D" id="3.40.50.1820">
    <property type="entry name" value="alpha/beta hydrolase"/>
    <property type="match status" value="1"/>
</dbReference>
<sequence>MAPPCCFEGVFKSCFPQKANPEKLEPNAVQKLAGYLGLYKFSAYVIMDASWISKLCDTMVRTPAAYGMAYEDVRIEALDGCTLAAWHIPAQDKSSKKLAIVGHQSWACANKSGCETHQRHGWVTVEAIDYVKLQKVLHDAGFHVLAYDLRNHGESEKKLPSGFGEIEYMDAVGVMNYVNSHPVLKTCKVCLLPFCVSGVAFMKANTLHPEKFKNVVAWATTNIFHGPTIMSNRPYMFGLGNVKLLNKAFAEKQASYEKSGQLKSQDIKITAQRISAKPYAPDVKVPILYCDVMHDVLDYHEASCPDIFAEFGKSLPEEQRKRNELHFLGPHRPMPFTTKGRNRSRGKNLRFSAVNSSGCILQEEILAVPCGGFWAFDCAESQDESLSSLSALSEVGMDDSVTQVLDQARECAVEKVVCPICFEALSDLPNQVGALTFEGKRVESALYHHDCVHNHATNRLVFASETGKAVSPLTRRQVDNFKVMPALTDSEEWVSFLDWNRTGHLDLQKVCFAVAALLPEGDLPRLATRDGADLVDDAYARRFVLQVMNLPEDSEEAHEVSQQEVIQTLLPQIRRQLRRLVKTPRPRPPEICRNSEKEELLAWFRFWDSKKEGRLDTSTLQLAVVATFHTALAKTADAATKAAIAQSFCTEMGLRECDHVTEEQFMEKMAPHLVSNLPVAIERNTRSSGFFDPKLSLTLHLRDMKSGAERPLYFETAGEVTVKDLKAATLRRFPVLLCRRTVKIFVMGQQLEDDFQPLFHLRGIYVTWRRTLWQGNVWWKRPQSPRRNRLWTSTIWRALTTPRIPPLMRISIETSMRATCVVCGRSATRAPPPGPPGARGCRWEVVPARIAAGATRR</sequence>
<reference evidence="1 2" key="1">
    <citation type="submission" date="2024-02" db="EMBL/GenBank/DDBJ databases">
        <authorList>
            <person name="Chen Y."/>
            <person name="Shah S."/>
            <person name="Dougan E. K."/>
            <person name="Thang M."/>
            <person name="Chan C."/>
        </authorList>
    </citation>
    <scope>NUCLEOTIDE SEQUENCE [LARGE SCALE GENOMIC DNA]</scope>
</reference>
<dbReference type="InterPro" id="IPR029058">
    <property type="entry name" value="AB_hydrolase_fold"/>
</dbReference>
<evidence type="ECO:0000313" key="2">
    <source>
        <dbReference type="Proteomes" id="UP001642484"/>
    </source>
</evidence>
<organism evidence="1 2">
    <name type="scientific">Durusdinium trenchii</name>
    <dbReference type="NCBI Taxonomy" id="1381693"/>
    <lineage>
        <taxon>Eukaryota</taxon>
        <taxon>Sar</taxon>
        <taxon>Alveolata</taxon>
        <taxon>Dinophyceae</taxon>
        <taxon>Suessiales</taxon>
        <taxon>Symbiodiniaceae</taxon>
        <taxon>Durusdinium</taxon>
    </lineage>
</organism>
<comment type="caution">
    <text evidence="1">The sequence shown here is derived from an EMBL/GenBank/DDBJ whole genome shotgun (WGS) entry which is preliminary data.</text>
</comment>
<proteinExistence type="predicted"/>
<name>A0ABP0QLV1_9DINO</name>
<dbReference type="SUPFAM" id="SSF47473">
    <property type="entry name" value="EF-hand"/>
    <property type="match status" value="1"/>
</dbReference>
<accession>A0ABP0QLV1</accession>
<keyword evidence="2" id="KW-1185">Reference proteome</keyword>
<dbReference type="InterPro" id="IPR011992">
    <property type="entry name" value="EF-hand-dom_pair"/>
</dbReference>
<evidence type="ECO:0000313" key="1">
    <source>
        <dbReference type="EMBL" id="CAK9089192.1"/>
    </source>
</evidence>
<dbReference type="EMBL" id="CAXAMN010024695">
    <property type="protein sequence ID" value="CAK9089192.1"/>
    <property type="molecule type" value="Genomic_DNA"/>
</dbReference>
<gene>
    <name evidence="1" type="ORF">CCMP2556_LOCUS42954</name>
</gene>
<dbReference type="Proteomes" id="UP001642484">
    <property type="component" value="Unassembled WGS sequence"/>
</dbReference>
<dbReference type="SUPFAM" id="SSF53474">
    <property type="entry name" value="alpha/beta-Hydrolases"/>
    <property type="match status" value="1"/>
</dbReference>